<dbReference type="InterPro" id="IPR023997">
    <property type="entry name" value="TonB-dep_OMP_SusC/RagA_CS"/>
</dbReference>
<keyword evidence="1" id="KW-1134">Transmembrane beta strand</keyword>
<evidence type="ECO:0000259" key="2">
    <source>
        <dbReference type="Pfam" id="PF07715"/>
    </source>
</evidence>
<dbReference type="InterPro" id="IPR023996">
    <property type="entry name" value="TonB-dep_OMP_SusC/RagA"/>
</dbReference>
<dbReference type="Gene3D" id="2.60.40.1120">
    <property type="entry name" value="Carboxypeptidase-like, regulatory domain"/>
    <property type="match status" value="1"/>
</dbReference>
<feature type="domain" description="TonB-dependent receptor plug" evidence="2">
    <location>
        <begin position="158"/>
        <end position="267"/>
    </location>
</feature>
<keyword evidence="1" id="KW-0472">Membrane</keyword>
<evidence type="ECO:0000256" key="1">
    <source>
        <dbReference type="PROSITE-ProRule" id="PRU01360"/>
    </source>
</evidence>
<comment type="subcellular location">
    <subcellularLocation>
        <location evidence="1">Cell outer membrane</location>
        <topology evidence="1">Multi-pass membrane protein</topology>
    </subcellularLocation>
</comment>
<keyword evidence="3" id="KW-0675">Receptor</keyword>
<accession>A0ABW6BE97</accession>
<dbReference type="Proteomes" id="UP001597525">
    <property type="component" value="Unassembled WGS sequence"/>
</dbReference>
<organism evidence="3 4">
    <name type="scientific">Sphingobacterium bambusae</name>
    <dbReference type="NCBI Taxonomy" id="662858"/>
    <lineage>
        <taxon>Bacteria</taxon>
        <taxon>Pseudomonadati</taxon>
        <taxon>Bacteroidota</taxon>
        <taxon>Sphingobacteriia</taxon>
        <taxon>Sphingobacteriales</taxon>
        <taxon>Sphingobacteriaceae</taxon>
        <taxon>Sphingobacterium</taxon>
    </lineage>
</organism>
<dbReference type="PROSITE" id="PS52016">
    <property type="entry name" value="TONB_DEPENDENT_REC_3"/>
    <property type="match status" value="1"/>
</dbReference>
<dbReference type="EMBL" id="JBHUPB010000005">
    <property type="protein sequence ID" value="MFD2967232.1"/>
    <property type="molecule type" value="Genomic_DNA"/>
</dbReference>
<dbReference type="InterPro" id="IPR012910">
    <property type="entry name" value="Plug_dom"/>
</dbReference>
<protein>
    <submittedName>
        <fullName evidence="3">TonB-dependent receptor</fullName>
    </submittedName>
</protein>
<name>A0ABW6BE97_9SPHI</name>
<gene>
    <name evidence="3" type="ORF">ACFS7Y_07530</name>
</gene>
<dbReference type="SUPFAM" id="SSF56935">
    <property type="entry name" value="Porins"/>
    <property type="match status" value="1"/>
</dbReference>
<comment type="caution">
    <text evidence="3">The sequence shown here is derived from an EMBL/GenBank/DDBJ whole genome shotgun (WGS) entry which is preliminary data.</text>
</comment>
<evidence type="ECO:0000313" key="3">
    <source>
        <dbReference type="EMBL" id="MFD2967232.1"/>
    </source>
</evidence>
<comment type="similarity">
    <text evidence="1">Belongs to the TonB-dependent receptor family.</text>
</comment>
<keyword evidence="1" id="KW-0998">Cell outer membrane</keyword>
<dbReference type="Pfam" id="PF13715">
    <property type="entry name" value="CarbopepD_reg_2"/>
    <property type="match status" value="1"/>
</dbReference>
<dbReference type="InterPro" id="IPR039426">
    <property type="entry name" value="TonB-dep_rcpt-like"/>
</dbReference>
<keyword evidence="4" id="KW-1185">Reference proteome</keyword>
<sequence length="1098" mass="121069">MYAIKTILRLRQCRALWFLLLTSTLFTISVQNVSGNPSSRLAGKPILTTNHPITNTNKFASVLSLAQGQLSGRVTDSLNRPISGVSIRVVGAAHEAQTNDDGLYIIQAQPGQTLEFSAVGYVKQSVVLANVSVLNMVLKTEDTAIDEVVIVGFGQQKRQNVVGAVTTVNVKELKGPTSNLTTMLAGRISGVISYQRSGEPGQDNAQFFVRGLGSFGGGKVDPLILIDGIESSATDLARLQPDDIASFSVLKDATAAAVYGARGANGVMLVNTKQGVDERTKFNFRAENSVSSNTRNFQMADNISYMRLANEGALTRNPLAPVPYALSKIDFTENGGDPYLYPNNDWMNLLIRDYTMNQRFNTNITGGGKVAKYYIAGTYNIDNGVLKNDGMNAFGNNIKLQNYSIRANNTLNLTKTTEAIVRVYGQFDDYSGPIGGGQATFNSVLKANPVAFPVMYPAEYSPYTSHIMFGSELVPGSTSTLYTNPYANMVSGYQRYSSSSINAQFQVQQDFGFLLPGLSARAMGYVQRYARFASQRRYVPFYYRANAVDGNINLTALNDGSAGSVGETGREYLNYTAGDKDQTNTYYTEVAANYARNFQEKHDVTAMLIGIVQNSIVSYYRLGDGTNESLEASLPRRNMGLSGRFSYVYDTRYLVEFNFGLNGSERFAANNRWGFFPSLGVAWALSNEKFFEPIKEHVTNLKFRASYGMVGNDAIGDANARFFYMSDVNLNNGSYGSSFGTNWEYSRPGVSISRYANDQIGWEESRQVNVGLDLSMYGIDVIIDAYQQKRSNILMTRTYVPGTMGLQASMAANVGKAESEGIDVGINYNKGFMNGMWAQLRGNFTYARNKATVYDEPVYAANEWYRSRVGYPVTQQWGYIAERLFVDDDEVANSPTQFFGSGREAAYGAGDIKYRDVNADGVINEADMVPIGLPTSPEVIYGLGGSFGYKGFDVSAFFQGSAQSSFFIEPSAISPFVNDGGQQNGLLRVIADDHWSEDNRNLYAFWPRLSTIQNNSNNQRSTWWLRDGAFLRLKNVELGYTLTDKILNRLKLSNCRIYVNASNLFVISSFKTWDPEMGGNGLGYPVQRVYNIGINLGL</sequence>
<dbReference type="NCBIfam" id="TIGR04057">
    <property type="entry name" value="SusC_RagA_signa"/>
    <property type="match status" value="1"/>
</dbReference>
<dbReference type="Pfam" id="PF07715">
    <property type="entry name" value="Plug"/>
    <property type="match status" value="1"/>
</dbReference>
<reference evidence="4" key="1">
    <citation type="journal article" date="2019" name="Int. J. Syst. Evol. Microbiol.">
        <title>The Global Catalogue of Microorganisms (GCM) 10K type strain sequencing project: providing services to taxonomists for standard genome sequencing and annotation.</title>
        <authorList>
            <consortium name="The Broad Institute Genomics Platform"/>
            <consortium name="The Broad Institute Genome Sequencing Center for Infectious Disease"/>
            <person name="Wu L."/>
            <person name="Ma J."/>
        </authorList>
    </citation>
    <scope>NUCLEOTIDE SEQUENCE [LARGE SCALE GENOMIC DNA]</scope>
    <source>
        <strain evidence="4">KCTC 22814</strain>
    </source>
</reference>
<dbReference type="SUPFAM" id="SSF49464">
    <property type="entry name" value="Carboxypeptidase regulatory domain-like"/>
    <property type="match status" value="1"/>
</dbReference>
<dbReference type="InterPro" id="IPR008969">
    <property type="entry name" value="CarboxyPept-like_regulatory"/>
</dbReference>
<dbReference type="Gene3D" id="2.170.130.10">
    <property type="entry name" value="TonB-dependent receptor, plug domain"/>
    <property type="match status" value="1"/>
</dbReference>
<dbReference type="RefSeq" id="WP_320185079.1">
    <property type="nucleotide sequence ID" value="NZ_CP138332.1"/>
</dbReference>
<proteinExistence type="inferred from homology"/>
<evidence type="ECO:0000313" key="4">
    <source>
        <dbReference type="Proteomes" id="UP001597525"/>
    </source>
</evidence>
<keyword evidence="1" id="KW-0812">Transmembrane</keyword>
<dbReference type="InterPro" id="IPR037066">
    <property type="entry name" value="Plug_dom_sf"/>
</dbReference>
<keyword evidence="1" id="KW-0813">Transport</keyword>
<dbReference type="NCBIfam" id="TIGR04056">
    <property type="entry name" value="OMP_RagA_SusC"/>
    <property type="match status" value="1"/>
</dbReference>